<reference evidence="1" key="1">
    <citation type="submission" date="2023-07" db="EMBL/GenBank/DDBJ databases">
        <title>draft genome sequence of fig (Ficus carica).</title>
        <authorList>
            <person name="Takahashi T."/>
            <person name="Nishimura K."/>
        </authorList>
    </citation>
    <scope>NUCLEOTIDE SEQUENCE</scope>
</reference>
<organism evidence="1 2">
    <name type="scientific">Ficus carica</name>
    <name type="common">Common fig</name>
    <dbReference type="NCBI Taxonomy" id="3494"/>
    <lineage>
        <taxon>Eukaryota</taxon>
        <taxon>Viridiplantae</taxon>
        <taxon>Streptophyta</taxon>
        <taxon>Embryophyta</taxon>
        <taxon>Tracheophyta</taxon>
        <taxon>Spermatophyta</taxon>
        <taxon>Magnoliopsida</taxon>
        <taxon>eudicotyledons</taxon>
        <taxon>Gunneridae</taxon>
        <taxon>Pentapetalae</taxon>
        <taxon>rosids</taxon>
        <taxon>fabids</taxon>
        <taxon>Rosales</taxon>
        <taxon>Moraceae</taxon>
        <taxon>Ficeae</taxon>
        <taxon>Ficus</taxon>
    </lineage>
</organism>
<protein>
    <submittedName>
        <fullName evidence="1">Uncharacterized protein</fullName>
    </submittedName>
</protein>
<sequence length="52" mass="5795">MLVSRWELPAKTAHMRPLDVVRKGTRQGDPPRIGVRTLACSHSIQVPIPPPK</sequence>
<gene>
    <name evidence="1" type="ORF">TIFTF001_026295</name>
</gene>
<dbReference type="Proteomes" id="UP001187192">
    <property type="component" value="Unassembled WGS sequence"/>
</dbReference>
<keyword evidence="2" id="KW-1185">Reference proteome</keyword>
<name>A0AA88DKY8_FICCA</name>
<accession>A0AA88DKY8</accession>
<dbReference type="EMBL" id="BTGU01000068">
    <property type="protein sequence ID" value="GMN57180.1"/>
    <property type="molecule type" value="Genomic_DNA"/>
</dbReference>
<evidence type="ECO:0000313" key="2">
    <source>
        <dbReference type="Proteomes" id="UP001187192"/>
    </source>
</evidence>
<proteinExistence type="predicted"/>
<evidence type="ECO:0000313" key="1">
    <source>
        <dbReference type="EMBL" id="GMN57180.1"/>
    </source>
</evidence>
<dbReference type="AlphaFoldDB" id="A0AA88DKY8"/>
<comment type="caution">
    <text evidence="1">The sequence shown here is derived from an EMBL/GenBank/DDBJ whole genome shotgun (WGS) entry which is preliminary data.</text>
</comment>